<protein>
    <recommendedName>
        <fullName evidence="2 9">Heme chaperone HemW</fullName>
    </recommendedName>
</protein>
<keyword evidence="9" id="KW-0004">4Fe-4S</keyword>
<evidence type="ECO:0000256" key="8">
    <source>
        <dbReference type="ARBA" id="ARBA00023186"/>
    </source>
</evidence>
<dbReference type="AlphaFoldDB" id="A0A9D2VVI6"/>
<reference evidence="11" key="1">
    <citation type="journal article" date="2021" name="PeerJ">
        <title>Extensive microbial diversity within the chicken gut microbiome revealed by metagenomics and culture.</title>
        <authorList>
            <person name="Gilroy R."/>
            <person name="Ravi A."/>
            <person name="Getino M."/>
            <person name="Pursley I."/>
            <person name="Horton D.L."/>
            <person name="Alikhan N.F."/>
            <person name="Baker D."/>
            <person name="Gharbi K."/>
            <person name="Hall N."/>
            <person name="Watson M."/>
            <person name="Adriaenssens E.M."/>
            <person name="Foster-Nyarko E."/>
            <person name="Jarju S."/>
            <person name="Secka A."/>
            <person name="Antonio M."/>
            <person name="Oren A."/>
            <person name="Chaudhuri R.R."/>
            <person name="La Ragione R."/>
            <person name="Hildebrand F."/>
            <person name="Pallen M.J."/>
        </authorList>
    </citation>
    <scope>NUCLEOTIDE SEQUENCE</scope>
    <source>
        <strain evidence="11">USAMLcec4-12693</strain>
    </source>
</reference>
<dbReference type="GO" id="GO:0046872">
    <property type="term" value="F:metal ion binding"/>
    <property type="evidence" value="ECO:0007669"/>
    <property type="project" value="UniProtKB-UniRule"/>
</dbReference>
<reference evidence="11" key="2">
    <citation type="submission" date="2021-09" db="EMBL/GenBank/DDBJ databases">
        <authorList>
            <person name="Gilroy R."/>
        </authorList>
    </citation>
    <scope>NUCLEOTIDE SEQUENCE</scope>
    <source>
        <strain evidence="11">USAMLcec4-12693</strain>
    </source>
</reference>
<name>A0A9D2VVI6_9FIRM</name>
<dbReference type="SUPFAM" id="SSF102114">
    <property type="entry name" value="Radical SAM enzymes"/>
    <property type="match status" value="1"/>
</dbReference>
<dbReference type="SFLD" id="SFLDG01082">
    <property type="entry name" value="B12-binding_domain_containing"/>
    <property type="match status" value="1"/>
</dbReference>
<dbReference type="GO" id="GO:0006779">
    <property type="term" value="P:porphyrin-containing compound biosynthetic process"/>
    <property type="evidence" value="ECO:0007669"/>
    <property type="project" value="InterPro"/>
</dbReference>
<evidence type="ECO:0000256" key="1">
    <source>
        <dbReference type="ARBA" id="ARBA00006100"/>
    </source>
</evidence>
<accession>A0A9D2VVI6</accession>
<evidence type="ECO:0000256" key="3">
    <source>
        <dbReference type="ARBA" id="ARBA00022617"/>
    </source>
</evidence>
<dbReference type="SFLD" id="SFLDF00288">
    <property type="entry name" value="HemN-like__clustered_with_nucl"/>
    <property type="match status" value="1"/>
</dbReference>
<evidence type="ECO:0000313" key="11">
    <source>
        <dbReference type="EMBL" id="HJH48832.1"/>
    </source>
</evidence>
<sequence length="368" mass="41824">MKPLELYLHIPFCVQKCKYCDFLSAPASMQERQDYVWSLCQKIRSYRELAKAYHVISIFIGGGTPSLLESSQMTDIVKALQETFSLDGDMEFTVEANPGTLTMEKFQTYRSLGVNRLSLGLQSAKDEELKCLGRIHSFADFLESYQMARRAGFANINVDLMSGIPGQTLPGWEETLRKTAELGPEHISAYGLIIEEGTPFYEMYGEDGKDRAQHEGELPDEETERLMYHRTREILEEYGFTRYEISNYAKPGFACRHNLGYWERAEYLGIGTGAASLIGNQRWNEGGEKITLSGKDQMEEYMFLGLRKMEGVSKAEFSGIFGCEIEAVYGDVIQKMCEKNLLEISGDFIRLTDFGIDVSNYVMSEFLL</sequence>
<comment type="caution">
    <text evidence="11">The sequence shown here is derived from an EMBL/GenBank/DDBJ whole genome shotgun (WGS) entry which is preliminary data.</text>
</comment>
<dbReference type="GO" id="GO:0004109">
    <property type="term" value="F:coproporphyrinogen oxidase activity"/>
    <property type="evidence" value="ECO:0007669"/>
    <property type="project" value="InterPro"/>
</dbReference>
<dbReference type="GO" id="GO:0005737">
    <property type="term" value="C:cytoplasm"/>
    <property type="evidence" value="ECO:0007669"/>
    <property type="project" value="UniProtKB-SubCell"/>
</dbReference>
<dbReference type="InterPro" id="IPR004559">
    <property type="entry name" value="HemW-like"/>
</dbReference>
<dbReference type="SMART" id="SM00729">
    <property type="entry name" value="Elp3"/>
    <property type="match status" value="1"/>
</dbReference>
<dbReference type="PANTHER" id="PTHR13932">
    <property type="entry name" value="COPROPORPHYRINIGEN III OXIDASE"/>
    <property type="match status" value="1"/>
</dbReference>
<dbReference type="SFLD" id="SFLDF00562">
    <property type="entry name" value="HemN-like__clustered_with_heat"/>
    <property type="match status" value="1"/>
</dbReference>
<evidence type="ECO:0000256" key="2">
    <source>
        <dbReference type="ARBA" id="ARBA00017228"/>
    </source>
</evidence>
<keyword evidence="3 9" id="KW-0349">Heme</keyword>
<evidence type="ECO:0000259" key="10">
    <source>
        <dbReference type="PROSITE" id="PS51918"/>
    </source>
</evidence>
<dbReference type="RefSeq" id="WP_277271486.1">
    <property type="nucleotide sequence ID" value="NZ_DYXE01000009.1"/>
</dbReference>
<keyword evidence="7 9" id="KW-0411">Iron-sulfur</keyword>
<dbReference type="SFLD" id="SFLDS00029">
    <property type="entry name" value="Radical_SAM"/>
    <property type="match status" value="1"/>
</dbReference>
<dbReference type="InterPro" id="IPR007197">
    <property type="entry name" value="rSAM"/>
</dbReference>
<proteinExistence type="inferred from homology"/>
<dbReference type="NCBIfam" id="TIGR00539">
    <property type="entry name" value="hemN_rel"/>
    <property type="match status" value="1"/>
</dbReference>
<dbReference type="Pfam" id="PF06969">
    <property type="entry name" value="HemN_C"/>
    <property type="match status" value="1"/>
</dbReference>
<keyword evidence="5 9" id="KW-0479">Metal-binding</keyword>
<dbReference type="PANTHER" id="PTHR13932:SF5">
    <property type="entry name" value="RADICAL S-ADENOSYL METHIONINE DOMAIN-CONTAINING PROTEIN 1, MITOCHONDRIAL"/>
    <property type="match status" value="1"/>
</dbReference>
<keyword evidence="6 9" id="KW-0408">Iron</keyword>
<dbReference type="Pfam" id="PF04055">
    <property type="entry name" value="Radical_SAM"/>
    <property type="match status" value="1"/>
</dbReference>
<evidence type="ECO:0000313" key="12">
    <source>
        <dbReference type="Proteomes" id="UP000813420"/>
    </source>
</evidence>
<keyword evidence="4 9" id="KW-0949">S-adenosyl-L-methionine</keyword>
<dbReference type="GO" id="GO:0051539">
    <property type="term" value="F:4 iron, 4 sulfur cluster binding"/>
    <property type="evidence" value="ECO:0007669"/>
    <property type="project" value="UniProtKB-UniRule"/>
</dbReference>
<comment type="function">
    <text evidence="9">Probably acts as a heme chaperone, transferring heme to an unknown acceptor. Binds one molecule of heme per monomer, possibly covalently. Binds 1 [4Fe-4S] cluster. The cluster is coordinated with 3 cysteines and an exchangeable S-adenosyl-L-methionine.</text>
</comment>
<dbReference type="PROSITE" id="PS51918">
    <property type="entry name" value="RADICAL_SAM"/>
    <property type="match status" value="1"/>
</dbReference>
<evidence type="ECO:0000256" key="4">
    <source>
        <dbReference type="ARBA" id="ARBA00022691"/>
    </source>
</evidence>
<dbReference type="Gene3D" id="3.20.20.70">
    <property type="entry name" value="Aldolase class I"/>
    <property type="match status" value="1"/>
</dbReference>
<evidence type="ECO:0000256" key="9">
    <source>
        <dbReference type="RuleBase" id="RU364116"/>
    </source>
</evidence>
<dbReference type="InterPro" id="IPR013785">
    <property type="entry name" value="Aldolase_TIM"/>
</dbReference>
<dbReference type="InterPro" id="IPR010723">
    <property type="entry name" value="HemN_C"/>
</dbReference>
<dbReference type="CDD" id="cd01335">
    <property type="entry name" value="Radical_SAM"/>
    <property type="match status" value="1"/>
</dbReference>
<comment type="similarity">
    <text evidence="1">Belongs to the anaerobic coproporphyrinogen-III oxidase family. HemW subfamily.</text>
</comment>
<dbReference type="EMBL" id="DYXE01000009">
    <property type="protein sequence ID" value="HJH48832.1"/>
    <property type="molecule type" value="Genomic_DNA"/>
</dbReference>
<evidence type="ECO:0000256" key="7">
    <source>
        <dbReference type="ARBA" id="ARBA00023014"/>
    </source>
</evidence>
<evidence type="ECO:0000256" key="6">
    <source>
        <dbReference type="ARBA" id="ARBA00023004"/>
    </source>
</evidence>
<dbReference type="InterPro" id="IPR006638">
    <property type="entry name" value="Elp3/MiaA/NifB-like_rSAM"/>
</dbReference>
<gene>
    <name evidence="11" type="primary">hemW</name>
    <name evidence="11" type="ORF">K8V39_01035</name>
</gene>
<dbReference type="InterPro" id="IPR058240">
    <property type="entry name" value="rSAM_sf"/>
</dbReference>
<dbReference type="SFLD" id="SFLDG01065">
    <property type="entry name" value="anaerobic_coproporphyrinogen-I"/>
    <property type="match status" value="1"/>
</dbReference>
<organism evidence="11 12">
    <name type="scientific">Merdimonas faecis</name>
    <dbReference type="NCBI Taxonomy" id="1653435"/>
    <lineage>
        <taxon>Bacteria</taxon>
        <taxon>Bacillati</taxon>
        <taxon>Bacillota</taxon>
        <taxon>Clostridia</taxon>
        <taxon>Lachnospirales</taxon>
        <taxon>Lachnospiraceae</taxon>
        <taxon>Merdimonas</taxon>
    </lineage>
</organism>
<keyword evidence="8 9" id="KW-0143">Chaperone</keyword>
<feature type="domain" description="Radical SAM core" evidence="10">
    <location>
        <begin position="1"/>
        <end position="241"/>
    </location>
</feature>
<keyword evidence="9" id="KW-0963">Cytoplasm</keyword>
<comment type="subcellular location">
    <subcellularLocation>
        <location evidence="9">Cytoplasm</location>
    </subcellularLocation>
</comment>
<dbReference type="Proteomes" id="UP000813420">
    <property type="component" value="Unassembled WGS sequence"/>
</dbReference>
<evidence type="ECO:0000256" key="5">
    <source>
        <dbReference type="ARBA" id="ARBA00022723"/>
    </source>
</evidence>
<dbReference type="InterPro" id="IPR034505">
    <property type="entry name" value="Coproporphyrinogen-III_oxidase"/>
</dbReference>